<dbReference type="InterPro" id="IPR001841">
    <property type="entry name" value="Znf_RING"/>
</dbReference>
<evidence type="ECO:0000256" key="4">
    <source>
        <dbReference type="PROSITE-ProRule" id="PRU00175"/>
    </source>
</evidence>
<evidence type="ECO:0000256" key="5">
    <source>
        <dbReference type="SAM" id="MobiDB-lite"/>
    </source>
</evidence>
<evidence type="ECO:0000259" key="6">
    <source>
        <dbReference type="PROSITE" id="PS50089"/>
    </source>
</evidence>
<name>A0A9P1I5F6_9PELO</name>
<dbReference type="PROSITE" id="PS00518">
    <property type="entry name" value="ZF_RING_1"/>
    <property type="match status" value="1"/>
</dbReference>
<keyword evidence="3" id="KW-0862">Zinc</keyword>
<evidence type="ECO:0000256" key="2">
    <source>
        <dbReference type="ARBA" id="ARBA00022771"/>
    </source>
</evidence>
<evidence type="ECO:0000313" key="8">
    <source>
        <dbReference type="Proteomes" id="UP001152747"/>
    </source>
</evidence>
<keyword evidence="1" id="KW-0479">Metal-binding</keyword>
<dbReference type="GO" id="GO:0008270">
    <property type="term" value="F:zinc ion binding"/>
    <property type="evidence" value="ECO:0007669"/>
    <property type="project" value="UniProtKB-KW"/>
</dbReference>
<dbReference type="Gene3D" id="3.30.40.10">
    <property type="entry name" value="Zinc/RING finger domain, C3HC4 (zinc finger)"/>
    <property type="match status" value="1"/>
</dbReference>
<dbReference type="PROSITE" id="PS50089">
    <property type="entry name" value="ZF_RING_2"/>
    <property type="match status" value="1"/>
</dbReference>
<dbReference type="SUPFAM" id="SSF57850">
    <property type="entry name" value="RING/U-box"/>
    <property type="match status" value="1"/>
</dbReference>
<comment type="caution">
    <text evidence="7">The sequence shown here is derived from an EMBL/GenBank/DDBJ whole genome shotgun (WGS) entry which is preliminary data.</text>
</comment>
<keyword evidence="2 4" id="KW-0863">Zinc-finger</keyword>
<dbReference type="InterPro" id="IPR013083">
    <property type="entry name" value="Znf_RING/FYVE/PHD"/>
</dbReference>
<evidence type="ECO:0000256" key="1">
    <source>
        <dbReference type="ARBA" id="ARBA00022723"/>
    </source>
</evidence>
<protein>
    <recommendedName>
        <fullName evidence="6">RING-type domain-containing protein</fullName>
    </recommendedName>
</protein>
<sequence>MNQYNRDIQRGKCMVCKRICNMRFVPVFLPCHHYYCRLCYHDNTINNTLCGICSPDTFHDNIAAYEGKHIVKQILYEQEVMENVRQYVESLPEPIKNLDDEFMVIVHEAKKAEAKTPEKEPEPVKINELTKDDKKMAEQLAKRLMKIVNSKNSKATKSSELNINRILNYLSLDTELDPSELYCEEEEKEKVEVEVIDSEKLETSDNESWDIGKSIITKAATDENFRILYVNNKKWKIHLKPDDVPENEEKEEKEEYDNVNGSEKDYSGDTVINMFELKSIEKNKTISEKKTEKPANLKKNEREVQYISTYNPIVGVPISEQQKEQWKKELYSDDEPQPQKELENQIQSVFRCMKNVYIKYEEIMEETERLKIVSLVVHRLTISEKCKKAAIKTFEQYYTVVIPNIENSDGLADQIFCKYKIQLEF</sequence>
<organism evidence="7 8">
    <name type="scientific">Caenorhabditis angaria</name>
    <dbReference type="NCBI Taxonomy" id="860376"/>
    <lineage>
        <taxon>Eukaryota</taxon>
        <taxon>Metazoa</taxon>
        <taxon>Ecdysozoa</taxon>
        <taxon>Nematoda</taxon>
        <taxon>Chromadorea</taxon>
        <taxon>Rhabditida</taxon>
        <taxon>Rhabditina</taxon>
        <taxon>Rhabditomorpha</taxon>
        <taxon>Rhabditoidea</taxon>
        <taxon>Rhabditidae</taxon>
        <taxon>Peloderinae</taxon>
        <taxon>Caenorhabditis</taxon>
    </lineage>
</organism>
<evidence type="ECO:0000313" key="7">
    <source>
        <dbReference type="EMBL" id="CAI5438828.1"/>
    </source>
</evidence>
<accession>A0A9P1I5F6</accession>
<feature type="domain" description="RING-type" evidence="6">
    <location>
        <begin position="13"/>
        <end position="54"/>
    </location>
</feature>
<feature type="region of interest" description="Disordered" evidence="5">
    <location>
        <begin position="243"/>
        <end position="265"/>
    </location>
</feature>
<keyword evidence="8" id="KW-1185">Reference proteome</keyword>
<reference evidence="7" key="1">
    <citation type="submission" date="2022-11" db="EMBL/GenBank/DDBJ databases">
        <authorList>
            <person name="Kikuchi T."/>
        </authorList>
    </citation>
    <scope>NUCLEOTIDE SEQUENCE</scope>
    <source>
        <strain evidence="7">PS1010</strain>
    </source>
</reference>
<feature type="compositionally biased region" description="Acidic residues" evidence="5">
    <location>
        <begin position="244"/>
        <end position="257"/>
    </location>
</feature>
<dbReference type="Proteomes" id="UP001152747">
    <property type="component" value="Unassembled WGS sequence"/>
</dbReference>
<gene>
    <name evidence="7" type="ORF">CAMP_LOCUS1465</name>
</gene>
<dbReference type="AlphaFoldDB" id="A0A9P1I5F6"/>
<dbReference type="EMBL" id="CANHGI010000001">
    <property type="protein sequence ID" value="CAI5438828.1"/>
    <property type="molecule type" value="Genomic_DNA"/>
</dbReference>
<evidence type="ECO:0000256" key="3">
    <source>
        <dbReference type="ARBA" id="ARBA00022833"/>
    </source>
</evidence>
<proteinExistence type="predicted"/>
<dbReference type="InterPro" id="IPR017907">
    <property type="entry name" value="Znf_RING_CS"/>
</dbReference>